<feature type="domain" description="PKD" evidence="1">
    <location>
        <begin position="63"/>
        <end position="110"/>
    </location>
</feature>
<dbReference type="RefSeq" id="WP_266009917.1">
    <property type="nucleotide sequence ID" value="NZ_JAPFQP010000001.1"/>
</dbReference>
<dbReference type="EMBL" id="JAPFQP010000001">
    <property type="protein sequence ID" value="MCX2717983.1"/>
    <property type="molecule type" value="Genomic_DNA"/>
</dbReference>
<sequence>MKKNYLLIFSVFLLITCSKNGVEENTPLPEDAVLEACFEMSQETILIGETLQITSCSKGASKFLYDFGNGDASTKENPVITYQEAGTYAISLTVSNESGKSSSFEEEVRVVSNDGFYFYPDIAEGFSSTPLELSINPISGKPYYIELLQDEVGSEGSKFYYRELSEDLSSERQYLADKPYNSNSAFVNFFPSGKQNFVFSRTLNSLYGTQEVSYDMNWAFLNGIQSAKKHSYGVLEAEGNYLYYGTEKPGDFHQAAIEIRNSNGDAFQVISLPVPGYDNATIGDMIAIEGGYVAFGGVFKTNMAPPYIADYYPVLLFLDASFILTHHVVFDETALTGVVDASDDLNGSFHIAQLSNGNLAMYAMGELWLTDANGTTLFSQHFEGTPNNQALVGLGDSFVISARDYLKKYNAAGSLLTELKYGGQYLPEIIRYGDSLFFVAGYEDNARIKTFYGSTDTDLNLISLQN</sequence>
<proteinExistence type="predicted"/>
<evidence type="ECO:0000259" key="1">
    <source>
        <dbReference type="PROSITE" id="PS50093"/>
    </source>
</evidence>
<dbReference type="SMART" id="SM00089">
    <property type="entry name" value="PKD"/>
    <property type="match status" value="1"/>
</dbReference>
<evidence type="ECO:0000313" key="3">
    <source>
        <dbReference type="Proteomes" id="UP001207116"/>
    </source>
</evidence>
<dbReference type="InterPro" id="IPR022409">
    <property type="entry name" value="PKD/Chitinase_dom"/>
</dbReference>
<dbReference type="InterPro" id="IPR000601">
    <property type="entry name" value="PKD_dom"/>
</dbReference>
<dbReference type="CDD" id="cd00146">
    <property type="entry name" value="PKD"/>
    <property type="match status" value="1"/>
</dbReference>
<accession>A0AAE3MIR3</accession>
<dbReference type="InterPro" id="IPR013783">
    <property type="entry name" value="Ig-like_fold"/>
</dbReference>
<protein>
    <submittedName>
        <fullName evidence="2">PKD domain-containing protein</fullName>
    </submittedName>
</protein>
<dbReference type="Pfam" id="PF18911">
    <property type="entry name" value="PKD_4"/>
    <property type="match status" value="1"/>
</dbReference>
<gene>
    <name evidence="2" type="ORF">OO016_00085</name>
</gene>
<keyword evidence="3" id="KW-1185">Reference proteome</keyword>
<dbReference type="Gene3D" id="2.60.40.10">
    <property type="entry name" value="Immunoglobulins"/>
    <property type="match status" value="1"/>
</dbReference>
<name>A0AAE3MIR3_9FLAO</name>
<dbReference type="AlphaFoldDB" id="A0AAE3MIR3"/>
<dbReference type="SUPFAM" id="SSF49299">
    <property type="entry name" value="PKD domain"/>
    <property type="match status" value="1"/>
</dbReference>
<organism evidence="2 3">
    <name type="scientific">Lentiprolixibacter aurantiacus</name>
    <dbReference type="NCBI Taxonomy" id="2993939"/>
    <lineage>
        <taxon>Bacteria</taxon>
        <taxon>Pseudomonadati</taxon>
        <taxon>Bacteroidota</taxon>
        <taxon>Flavobacteriia</taxon>
        <taxon>Flavobacteriales</taxon>
        <taxon>Flavobacteriaceae</taxon>
        <taxon>Lentiprolixibacter</taxon>
    </lineage>
</organism>
<comment type="caution">
    <text evidence="2">The sequence shown here is derived from an EMBL/GenBank/DDBJ whole genome shotgun (WGS) entry which is preliminary data.</text>
</comment>
<dbReference type="PROSITE" id="PS50093">
    <property type="entry name" value="PKD"/>
    <property type="match status" value="1"/>
</dbReference>
<dbReference type="InterPro" id="IPR035986">
    <property type="entry name" value="PKD_dom_sf"/>
</dbReference>
<evidence type="ECO:0000313" key="2">
    <source>
        <dbReference type="EMBL" id="MCX2717983.1"/>
    </source>
</evidence>
<reference evidence="2" key="1">
    <citation type="submission" date="2022-11" db="EMBL/GenBank/DDBJ databases">
        <title>The characterization of three novel Bacteroidetes species and genomic analysis of their roles in tidal elemental geochemical cycles.</title>
        <authorList>
            <person name="Ma K.-J."/>
        </authorList>
    </citation>
    <scope>NUCLEOTIDE SEQUENCE</scope>
    <source>
        <strain evidence="2">M415</strain>
    </source>
</reference>
<dbReference type="Proteomes" id="UP001207116">
    <property type="component" value="Unassembled WGS sequence"/>
</dbReference>